<dbReference type="OrthoDB" id="932587at2"/>
<dbReference type="GO" id="GO:1990238">
    <property type="term" value="F:double-stranded DNA endonuclease activity"/>
    <property type="evidence" value="ECO:0007669"/>
    <property type="project" value="TreeGrafter"/>
</dbReference>
<dbReference type="Proteomes" id="UP000283523">
    <property type="component" value="Unassembled WGS sequence"/>
</dbReference>
<organism evidence="2 3">
    <name type="scientific">Fibrisoma montanum</name>
    <dbReference type="NCBI Taxonomy" id="2305895"/>
    <lineage>
        <taxon>Bacteria</taxon>
        <taxon>Pseudomonadati</taxon>
        <taxon>Bacteroidota</taxon>
        <taxon>Cytophagia</taxon>
        <taxon>Cytophagales</taxon>
        <taxon>Spirosomataceae</taxon>
        <taxon>Fibrisoma</taxon>
    </lineage>
</organism>
<sequence>MDWRGAAFLIKSKTIDNPHDKFFKETFSRPTILTDFLQAYLPIEISEAINTSSLRREADSHTDEALSEHFANLVFSATYCTVPIKTTLLFEHKSYPESYVHFQLNQYLLNIWQH</sequence>
<dbReference type="GO" id="GO:0006310">
    <property type="term" value="P:DNA recombination"/>
    <property type="evidence" value="ECO:0007669"/>
    <property type="project" value="TreeGrafter"/>
</dbReference>
<name>A0A418MK98_9BACT</name>
<dbReference type="Pfam" id="PF04754">
    <property type="entry name" value="Transposase_31"/>
    <property type="match status" value="1"/>
</dbReference>
<comment type="caution">
    <text evidence="2">The sequence shown here is derived from an EMBL/GenBank/DDBJ whole genome shotgun (WGS) entry which is preliminary data.</text>
</comment>
<dbReference type="AlphaFoldDB" id="A0A418MK98"/>
<evidence type="ECO:0000313" key="3">
    <source>
        <dbReference type="Proteomes" id="UP000283523"/>
    </source>
</evidence>
<protein>
    <recommendedName>
        <fullName evidence="1">Transposase (putative) YhgA-like domain-containing protein</fullName>
    </recommendedName>
</protein>
<reference evidence="2 3" key="1">
    <citation type="submission" date="2018-08" db="EMBL/GenBank/DDBJ databases">
        <title>Fibrisoma montanum sp. nov., isolated from Danxia mountain soil.</title>
        <authorList>
            <person name="Huang Y."/>
        </authorList>
    </citation>
    <scope>NUCLEOTIDE SEQUENCE [LARGE SCALE GENOMIC DNA]</scope>
    <source>
        <strain evidence="2 3">HYT19</strain>
    </source>
</reference>
<keyword evidence="3" id="KW-1185">Reference proteome</keyword>
<dbReference type="PANTHER" id="PTHR34611">
    <property type="match status" value="1"/>
</dbReference>
<gene>
    <name evidence="2" type="ORF">DYU11_01000</name>
</gene>
<dbReference type="EMBL" id="QXED01000001">
    <property type="protein sequence ID" value="RIV27824.1"/>
    <property type="molecule type" value="Genomic_DNA"/>
</dbReference>
<feature type="domain" description="Transposase (putative) YhgA-like" evidence="1">
    <location>
        <begin position="17"/>
        <end position="113"/>
    </location>
</feature>
<accession>A0A418MK98</accession>
<evidence type="ECO:0000259" key="1">
    <source>
        <dbReference type="Pfam" id="PF04754"/>
    </source>
</evidence>
<proteinExistence type="predicted"/>
<evidence type="ECO:0000313" key="2">
    <source>
        <dbReference type="EMBL" id="RIV27824.1"/>
    </source>
</evidence>
<dbReference type="InterPro" id="IPR006842">
    <property type="entry name" value="Transposase_31"/>
</dbReference>
<dbReference type="PANTHER" id="PTHR34611:SF2">
    <property type="entry name" value="INACTIVE RECOMBINATION-PROMOTING NUCLEASE-LIKE PROTEIN RPNE-RELATED"/>
    <property type="match status" value="1"/>
</dbReference>
<dbReference type="InterPro" id="IPR051699">
    <property type="entry name" value="Rpn/YhgA-like_nuclease"/>
</dbReference>